<evidence type="ECO:0008006" key="4">
    <source>
        <dbReference type="Google" id="ProtNLM"/>
    </source>
</evidence>
<dbReference type="EMBL" id="FJOG01000001">
    <property type="protein sequence ID" value="CZR50801.1"/>
    <property type="molecule type" value="Genomic_DNA"/>
</dbReference>
<dbReference type="Proteomes" id="UP000184330">
    <property type="component" value="Unassembled WGS sequence"/>
</dbReference>
<reference evidence="2 3" key="1">
    <citation type="submission" date="2016-03" db="EMBL/GenBank/DDBJ databases">
        <authorList>
            <person name="Ploux O."/>
        </authorList>
    </citation>
    <scope>NUCLEOTIDE SEQUENCE [LARGE SCALE GENOMIC DNA]</scope>
    <source>
        <strain evidence="2 3">UAMH 11012</strain>
    </source>
</reference>
<protein>
    <recommendedName>
        <fullName evidence="4">F-box domain-containing protein</fullName>
    </recommendedName>
</protein>
<name>A0A1L7WDD5_9HELO</name>
<dbReference type="OrthoDB" id="72726at2759"/>
<organism evidence="2 3">
    <name type="scientific">Phialocephala subalpina</name>
    <dbReference type="NCBI Taxonomy" id="576137"/>
    <lineage>
        <taxon>Eukaryota</taxon>
        <taxon>Fungi</taxon>
        <taxon>Dikarya</taxon>
        <taxon>Ascomycota</taxon>
        <taxon>Pezizomycotina</taxon>
        <taxon>Leotiomycetes</taxon>
        <taxon>Helotiales</taxon>
        <taxon>Mollisiaceae</taxon>
        <taxon>Phialocephala</taxon>
        <taxon>Phialocephala fortinii species complex</taxon>
    </lineage>
</organism>
<keyword evidence="3" id="KW-1185">Reference proteome</keyword>
<evidence type="ECO:0000313" key="2">
    <source>
        <dbReference type="EMBL" id="CZR50801.1"/>
    </source>
</evidence>
<gene>
    <name evidence="2" type="ORF">PAC_00675</name>
</gene>
<dbReference type="AlphaFoldDB" id="A0A1L7WDD5"/>
<dbReference type="InterPro" id="IPR038883">
    <property type="entry name" value="AN11006-like"/>
</dbReference>
<dbReference type="PANTHER" id="PTHR42085:SF1">
    <property type="entry name" value="F-BOX DOMAIN-CONTAINING PROTEIN"/>
    <property type="match status" value="1"/>
</dbReference>
<evidence type="ECO:0000313" key="3">
    <source>
        <dbReference type="Proteomes" id="UP000184330"/>
    </source>
</evidence>
<sequence>MEFGSNQALLSEEKMPPTENPANHLIVQQNSPFMQLPRELRDQIYLSLFDSTRLIFGRVRRGHKHQLIEQPVSDGLGALRTCRQINEETKHLWLSQVDFDFAHIEQLLNCLAPLPGGTVSQIRYIAVGLSWLSVRIPGYRTEFFTLAESVEPLDLQLDSLTVVRYPFYFQQDFIDLKYLCAIGTGWRELGFIIREKIDWVMENIKGTTSLSASEILLRRDGQDTESYLTTSPSNMIDGLGPETQETWRNSSAKGLRYQLRRSPQSAGGTSMPPTEKTLRSTTEILDIG</sequence>
<accession>A0A1L7WDD5</accession>
<proteinExistence type="predicted"/>
<feature type="region of interest" description="Disordered" evidence="1">
    <location>
        <begin position="258"/>
        <end position="288"/>
    </location>
</feature>
<feature type="compositionally biased region" description="Polar residues" evidence="1">
    <location>
        <begin position="261"/>
        <end position="272"/>
    </location>
</feature>
<dbReference type="PANTHER" id="PTHR42085">
    <property type="entry name" value="F-BOX DOMAIN-CONTAINING PROTEIN"/>
    <property type="match status" value="1"/>
</dbReference>
<evidence type="ECO:0000256" key="1">
    <source>
        <dbReference type="SAM" id="MobiDB-lite"/>
    </source>
</evidence>
<feature type="compositionally biased region" description="Polar residues" evidence="1">
    <location>
        <begin position="279"/>
        <end position="288"/>
    </location>
</feature>